<proteinExistence type="predicted"/>
<protein>
    <submittedName>
        <fullName evidence="2">Uncharacterized protein</fullName>
    </submittedName>
</protein>
<dbReference type="EMBL" id="CP018219">
    <property type="protein sequence ID" value="AXH25894.1"/>
    <property type="molecule type" value="Genomic_DNA"/>
</dbReference>
<sequence>MRVTGKSRDDLQAAMVLMRGGNLGQPFQFKNFRD</sequence>
<evidence type="ECO:0000313" key="2">
    <source>
        <dbReference type="EMBL" id="AXH25894.1"/>
    </source>
</evidence>
<dbReference type="PANTHER" id="PTHR30476:SF0">
    <property type="entry name" value="UPF0234 PROTEIN YAJQ"/>
    <property type="match status" value="1"/>
</dbReference>
<dbReference type="InterPro" id="IPR035571">
    <property type="entry name" value="UPF0234-like_C"/>
</dbReference>
<organism evidence="2 3">
    <name type="scientific">Salmonella enterica I</name>
    <dbReference type="NCBI Taxonomy" id="59201"/>
    <lineage>
        <taxon>Bacteria</taxon>
        <taxon>Pseudomonadati</taxon>
        <taxon>Pseudomonadota</taxon>
        <taxon>Gammaproteobacteria</taxon>
        <taxon>Enterobacterales</taxon>
        <taxon>Enterobacteriaceae</taxon>
        <taxon>Salmonella</taxon>
    </lineage>
</organism>
<dbReference type="AlphaFoldDB" id="A0A345JM66"/>
<reference evidence="2 3" key="1">
    <citation type="submission" date="2016-11" db="EMBL/GenBank/DDBJ databases">
        <title>genome sequence of LSP 389/97, an isolate of the Spanish clone of Salmonella enterica 4,5,12,i:-.</title>
        <authorList>
            <person name="Rodicio M.R."/>
        </authorList>
    </citation>
    <scope>NUCLEOTIDE SEQUENCE [LARGE SCALE GENOMIC DNA]</scope>
    <source>
        <strain evidence="2 3">LSP 389/97</strain>
    </source>
</reference>
<accession>A0A345JM66</accession>
<dbReference type="InterPro" id="IPR007551">
    <property type="entry name" value="YajQ/Smlt4090-like"/>
</dbReference>
<dbReference type="InterPro" id="IPR036183">
    <property type="entry name" value="YajQ-like_sf"/>
</dbReference>
<dbReference type="Proteomes" id="UP000253929">
    <property type="component" value="Chromosome"/>
</dbReference>
<dbReference type="Pfam" id="PF04461">
    <property type="entry name" value="YajQ"/>
    <property type="match status" value="1"/>
</dbReference>
<dbReference type="PANTHER" id="PTHR30476">
    <property type="entry name" value="UPF0234 PROTEIN YAJQ"/>
    <property type="match status" value="1"/>
</dbReference>
<keyword evidence="1" id="KW-0547">Nucleotide-binding</keyword>
<evidence type="ECO:0000256" key="1">
    <source>
        <dbReference type="ARBA" id="ARBA00022741"/>
    </source>
</evidence>
<dbReference type="Gene3D" id="3.30.70.860">
    <property type="match status" value="1"/>
</dbReference>
<dbReference type="SUPFAM" id="SSF89963">
    <property type="entry name" value="YajQ-like"/>
    <property type="match status" value="1"/>
</dbReference>
<gene>
    <name evidence="2" type="ORF">A5895_23975</name>
</gene>
<name>A0A345JM66_SALET</name>
<evidence type="ECO:0000313" key="3">
    <source>
        <dbReference type="Proteomes" id="UP000253929"/>
    </source>
</evidence>
<dbReference type="GO" id="GO:0005829">
    <property type="term" value="C:cytosol"/>
    <property type="evidence" value="ECO:0007669"/>
    <property type="project" value="TreeGrafter"/>
</dbReference>
<dbReference type="GO" id="GO:0000166">
    <property type="term" value="F:nucleotide binding"/>
    <property type="evidence" value="ECO:0007669"/>
    <property type="project" value="UniProtKB-KW"/>
</dbReference>